<dbReference type="InterPro" id="IPR057746">
    <property type="entry name" value="CpnT-like_N"/>
</dbReference>
<name>A0ABW4T5G1_9ACTN</name>
<dbReference type="Proteomes" id="UP001597368">
    <property type="component" value="Unassembled WGS sequence"/>
</dbReference>
<reference evidence="3" key="1">
    <citation type="journal article" date="2019" name="Int. J. Syst. Evol. Microbiol.">
        <title>The Global Catalogue of Microorganisms (GCM) 10K type strain sequencing project: providing services to taxonomists for standard genome sequencing and annotation.</title>
        <authorList>
            <consortium name="The Broad Institute Genomics Platform"/>
            <consortium name="The Broad Institute Genome Sequencing Center for Infectious Disease"/>
            <person name="Wu L."/>
            <person name="Ma J."/>
        </authorList>
    </citation>
    <scope>NUCLEOTIDE SEQUENCE [LARGE SCALE GENOMIC DNA]</scope>
    <source>
        <strain evidence="3">ICMP 6774ER</strain>
    </source>
</reference>
<evidence type="ECO:0000259" key="1">
    <source>
        <dbReference type="Pfam" id="PF25547"/>
    </source>
</evidence>
<gene>
    <name evidence="2" type="ORF">ACFSKW_33145</name>
</gene>
<comment type="caution">
    <text evidence="2">The sequence shown here is derived from an EMBL/GenBank/DDBJ whole genome shotgun (WGS) entry which is preliminary data.</text>
</comment>
<evidence type="ECO:0000313" key="2">
    <source>
        <dbReference type="EMBL" id="MFD1936330.1"/>
    </source>
</evidence>
<proteinExistence type="predicted"/>
<keyword evidence="3" id="KW-1185">Reference proteome</keyword>
<protein>
    <recommendedName>
        <fullName evidence="1">Outer membrane channel protein CpnT-like N-terminal domain-containing protein</fullName>
    </recommendedName>
</protein>
<sequence>MSITTFVGIMLLVQWPEGDPDKAREVAAVWRRIATRVDSSLRDLDEVAEAVWKTNSGAGVDAFEDYWKDRLKPYPPQVSAYVRGLAKVCDDYADVLDDTQRKILQMAIISYLEMLMFMAWPEIGAMTNWIARRAMRRVQAKLLLRLGEYVSGSLFYAIADQVIVDGVKLSFGDDIGSLSDNLTAMGKNFAAALVFYSVDPANFKRVEKILPKNADLNKYVVFLAGSSVFTVTANALNRPGDILDDPASLLPTWQQMISKLLVGAGQLGKGWSR</sequence>
<dbReference type="EMBL" id="JBHUFV010000050">
    <property type="protein sequence ID" value="MFD1936330.1"/>
    <property type="molecule type" value="Genomic_DNA"/>
</dbReference>
<organism evidence="2 3">
    <name type="scientific">Nonomuraea mangrovi</name>
    <dbReference type="NCBI Taxonomy" id="2316207"/>
    <lineage>
        <taxon>Bacteria</taxon>
        <taxon>Bacillati</taxon>
        <taxon>Actinomycetota</taxon>
        <taxon>Actinomycetes</taxon>
        <taxon>Streptosporangiales</taxon>
        <taxon>Streptosporangiaceae</taxon>
        <taxon>Nonomuraea</taxon>
    </lineage>
</organism>
<dbReference type="RefSeq" id="WP_379576508.1">
    <property type="nucleotide sequence ID" value="NZ_JBHUFV010000050.1"/>
</dbReference>
<dbReference type="Pfam" id="PF25547">
    <property type="entry name" value="WXG100_2"/>
    <property type="match status" value="1"/>
</dbReference>
<accession>A0ABW4T5G1</accession>
<feature type="domain" description="Outer membrane channel protein CpnT-like N-terminal" evidence="1">
    <location>
        <begin position="14"/>
        <end position="137"/>
    </location>
</feature>
<evidence type="ECO:0000313" key="3">
    <source>
        <dbReference type="Proteomes" id="UP001597368"/>
    </source>
</evidence>